<proteinExistence type="predicted"/>
<dbReference type="eggNOG" id="COG1674">
    <property type="taxonomic scope" value="Bacteria"/>
</dbReference>
<dbReference type="Proteomes" id="UP000027997">
    <property type="component" value="Unassembled WGS sequence"/>
</dbReference>
<organism evidence="1 2">
    <name type="scientific">Endozoicomonas elysicola</name>
    <dbReference type="NCBI Taxonomy" id="305900"/>
    <lineage>
        <taxon>Bacteria</taxon>
        <taxon>Pseudomonadati</taxon>
        <taxon>Pseudomonadota</taxon>
        <taxon>Gammaproteobacteria</taxon>
        <taxon>Oceanospirillales</taxon>
        <taxon>Endozoicomonadaceae</taxon>
        <taxon>Endozoicomonas</taxon>
    </lineage>
</organism>
<accession>A0A081K840</accession>
<comment type="caution">
    <text evidence="1">The sequence shown here is derived from an EMBL/GenBank/DDBJ whole genome shotgun (WGS) entry which is preliminary data.</text>
</comment>
<reference evidence="1 2" key="1">
    <citation type="submission" date="2014-06" db="EMBL/GenBank/DDBJ databases">
        <title>Whole Genome Sequences of Three Symbiotic Endozoicomonas Bacteria.</title>
        <authorList>
            <person name="Neave M.J."/>
            <person name="Apprill A."/>
            <person name="Voolstra C.R."/>
        </authorList>
    </citation>
    <scope>NUCLEOTIDE SEQUENCE [LARGE SCALE GENOMIC DNA]</scope>
    <source>
        <strain evidence="1 2">DSM 22380</strain>
    </source>
</reference>
<keyword evidence="2" id="KW-1185">Reference proteome</keyword>
<name>A0A081K840_9GAMM</name>
<dbReference type="EMBL" id="JOJP01000001">
    <property type="protein sequence ID" value="KEI70316.1"/>
    <property type="molecule type" value="Genomic_DNA"/>
</dbReference>
<dbReference type="STRING" id="305900.GV64_05840"/>
<dbReference type="AlphaFoldDB" id="A0A081K840"/>
<evidence type="ECO:0000313" key="2">
    <source>
        <dbReference type="Proteomes" id="UP000027997"/>
    </source>
</evidence>
<gene>
    <name evidence="1" type="ORF">GV64_05840</name>
</gene>
<evidence type="ECO:0000313" key="1">
    <source>
        <dbReference type="EMBL" id="KEI70316.1"/>
    </source>
</evidence>
<protein>
    <submittedName>
        <fullName evidence="1">Uncharacterized protein</fullName>
    </submittedName>
</protein>
<sequence>MKKTRKYLSEYSVHICSSKWLMMPSDQIQSEGTMDEEAENVSKTCHIYLICRRPSTYFIKDTMKHDGETLEVDVGYKIDGKEEKFSYKGEFPLLDGAVTLAVSDYPHREITTYDQEGKKVRGLPASVISVNQGWESPLKQLEVLYIGQAFGNGTRSAHERLKSHSTLQKILADSYHKYPDSEISVLMVKFEPYQLLITMDGSSNVKNDNNVENNRFRSILENSLSEKQQIGIVEAALIRYFQPFYNDKFKIKFPSPKVKVLKKCYELDFSGLVVEINTQELMFLLYSKERGLRDHHICNVDISDEKSRAGFFYVNLGSGNMVKISDCIEPSSYRKS</sequence>